<name>A0A0E9PRY1_ANGAN</name>
<accession>A0A0E9PRY1</accession>
<reference evidence="1" key="1">
    <citation type="submission" date="2014-11" db="EMBL/GenBank/DDBJ databases">
        <authorList>
            <person name="Amaro Gonzalez C."/>
        </authorList>
    </citation>
    <scope>NUCLEOTIDE SEQUENCE</scope>
</reference>
<evidence type="ECO:0000313" key="1">
    <source>
        <dbReference type="EMBL" id="JAH06628.1"/>
    </source>
</evidence>
<dbReference type="EMBL" id="GBXM01101949">
    <property type="protein sequence ID" value="JAH06628.1"/>
    <property type="molecule type" value="Transcribed_RNA"/>
</dbReference>
<dbReference type="AlphaFoldDB" id="A0A0E9PRY1"/>
<organism evidence="1">
    <name type="scientific">Anguilla anguilla</name>
    <name type="common">European freshwater eel</name>
    <name type="synonym">Muraena anguilla</name>
    <dbReference type="NCBI Taxonomy" id="7936"/>
    <lineage>
        <taxon>Eukaryota</taxon>
        <taxon>Metazoa</taxon>
        <taxon>Chordata</taxon>
        <taxon>Craniata</taxon>
        <taxon>Vertebrata</taxon>
        <taxon>Euteleostomi</taxon>
        <taxon>Actinopterygii</taxon>
        <taxon>Neopterygii</taxon>
        <taxon>Teleostei</taxon>
        <taxon>Anguilliformes</taxon>
        <taxon>Anguillidae</taxon>
        <taxon>Anguilla</taxon>
    </lineage>
</organism>
<proteinExistence type="predicted"/>
<sequence>MIGYRSTEFCEMYTMYFFDSQQKNFIHCT</sequence>
<reference evidence="1" key="2">
    <citation type="journal article" date="2015" name="Fish Shellfish Immunol.">
        <title>Early steps in the European eel (Anguilla anguilla)-Vibrio vulnificus interaction in the gills: Role of the RtxA13 toxin.</title>
        <authorList>
            <person name="Callol A."/>
            <person name="Pajuelo D."/>
            <person name="Ebbesson L."/>
            <person name="Teles M."/>
            <person name="MacKenzie S."/>
            <person name="Amaro C."/>
        </authorList>
    </citation>
    <scope>NUCLEOTIDE SEQUENCE</scope>
</reference>
<protein>
    <submittedName>
        <fullName evidence="1">Uncharacterized protein</fullName>
    </submittedName>
</protein>